<dbReference type="InterPro" id="IPR024079">
    <property type="entry name" value="MetalloPept_cat_dom_sf"/>
</dbReference>
<dbReference type="GO" id="GO:0005886">
    <property type="term" value="C:plasma membrane"/>
    <property type="evidence" value="ECO:0007669"/>
    <property type="project" value="TreeGrafter"/>
</dbReference>
<dbReference type="OrthoDB" id="6475849at2759"/>
<feature type="domain" description="Peptidase M13 C-terminal" evidence="8">
    <location>
        <begin position="515"/>
        <end position="725"/>
    </location>
</feature>
<evidence type="ECO:0000256" key="7">
    <source>
        <dbReference type="SAM" id="Phobius"/>
    </source>
</evidence>
<protein>
    <submittedName>
        <fullName evidence="10">Membrane metallo-endopeptidase-like 1 isoform X2</fullName>
    </submittedName>
</protein>
<keyword evidence="7" id="KW-0812">Transmembrane</keyword>
<dbReference type="Gene3D" id="3.40.390.10">
    <property type="entry name" value="Collagenase (Catalytic Domain)"/>
    <property type="match status" value="1"/>
</dbReference>
<evidence type="ECO:0000259" key="9">
    <source>
        <dbReference type="Pfam" id="PF05649"/>
    </source>
</evidence>
<evidence type="ECO:0000259" key="8">
    <source>
        <dbReference type="Pfam" id="PF01431"/>
    </source>
</evidence>
<keyword evidence="11" id="KW-1185">Reference proteome</keyword>
<comment type="caution">
    <text evidence="10">The sequence shown here is derived from an EMBL/GenBank/DDBJ whole genome shotgun (WGS) entry which is preliminary data.</text>
</comment>
<evidence type="ECO:0000313" key="10">
    <source>
        <dbReference type="EMBL" id="RNA00835.1"/>
    </source>
</evidence>
<proteinExistence type="predicted"/>
<evidence type="ECO:0000256" key="1">
    <source>
        <dbReference type="ARBA" id="ARBA00001947"/>
    </source>
</evidence>
<dbReference type="STRING" id="10195.A0A3M7PQ11"/>
<feature type="domain" description="Peptidase M13 N-terminal" evidence="9">
    <location>
        <begin position="69"/>
        <end position="456"/>
    </location>
</feature>
<dbReference type="InterPro" id="IPR008753">
    <property type="entry name" value="Peptidase_M13_N"/>
</dbReference>
<dbReference type="InterPro" id="IPR018497">
    <property type="entry name" value="Peptidase_M13_C"/>
</dbReference>
<keyword evidence="3" id="KW-0479">Metal-binding</keyword>
<evidence type="ECO:0000313" key="11">
    <source>
        <dbReference type="Proteomes" id="UP000276133"/>
    </source>
</evidence>
<keyword evidence="2" id="KW-0645">Protease</keyword>
<accession>A0A3M7PQ11</accession>
<evidence type="ECO:0000256" key="5">
    <source>
        <dbReference type="ARBA" id="ARBA00022833"/>
    </source>
</evidence>
<keyword evidence="6" id="KW-0482">Metalloprotease</keyword>
<dbReference type="Pfam" id="PF01431">
    <property type="entry name" value="Peptidase_M13"/>
    <property type="match status" value="1"/>
</dbReference>
<dbReference type="PRINTS" id="PR00786">
    <property type="entry name" value="NEPRILYSIN"/>
</dbReference>
<gene>
    <name evidence="10" type="ORF">BpHYR1_053743</name>
</gene>
<dbReference type="InterPro" id="IPR000718">
    <property type="entry name" value="Peptidase_M13"/>
</dbReference>
<evidence type="ECO:0000256" key="4">
    <source>
        <dbReference type="ARBA" id="ARBA00022801"/>
    </source>
</evidence>
<reference evidence="10 11" key="1">
    <citation type="journal article" date="2018" name="Sci. Rep.">
        <title>Genomic signatures of local adaptation to the degree of environmental predictability in rotifers.</title>
        <authorList>
            <person name="Franch-Gras L."/>
            <person name="Hahn C."/>
            <person name="Garcia-Roger E.M."/>
            <person name="Carmona M.J."/>
            <person name="Serra M."/>
            <person name="Gomez A."/>
        </authorList>
    </citation>
    <scope>NUCLEOTIDE SEQUENCE [LARGE SCALE GENOMIC DNA]</scope>
    <source>
        <strain evidence="10">HYR1</strain>
    </source>
</reference>
<keyword evidence="7" id="KW-1133">Transmembrane helix</keyword>
<dbReference type="PANTHER" id="PTHR11733">
    <property type="entry name" value="ZINC METALLOPROTEASE FAMILY M13 NEPRILYSIN-RELATED"/>
    <property type="match status" value="1"/>
</dbReference>
<feature type="transmembrane region" description="Helical" evidence="7">
    <location>
        <begin position="12"/>
        <end position="36"/>
    </location>
</feature>
<evidence type="ECO:0000256" key="3">
    <source>
        <dbReference type="ARBA" id="ARBA00022723"/>
    </source>
</evidence>
<dbReference type="Proteomes" id="UP000276133">
    <property type="component" value="Unassembled WGS sequence"/>
</dbReference>
<name>A0A3M7PQ11_BRAPC</name>
<dbReference type="GO" id="GO:0046872">
    <property type="term" value="F:metal ion binding"/>
    <property type="evidence" value="ECO:0007669"/>
    <property type="project" value="UniProtKB-KW"/>
</dbReference>
<dbReference type="SUPFAM" id="SSF55486">
    <property type="entry name" value="Metalloproteases ('zincins'), catalytic domain"/>
    <property type="match status" value="1"/>
</dbReference>
<comment type="cofactor">
    <cofactor evidence="1">
        <name>Zn(2+)</name>
        <dbReference type="ChEBI" id="CHEBI:29105"/>
    </cofactor>
</comment>
<dbReference type="Gene3D" id="1.10.1380.10">
    <property type="entry name" value="Neutral endopeptidase , domain2"/>
    <property type="match status" value="1"/>
</dbReference>
<organism evidence="10 11">
    <name type="scientific">Brachionus plicatilis</name>
    <name type="common">Marine rotifer</name>
    <name type="synonym">Brachionus muelleri</name>
    <dbReference type="NCBI Taxonomy" id="10195"/>
    <lineage>
        <taxon>Eukaryota</taxon>
        <taxon>Metazoa</taxon>
        <taxon>Spiralia</taxon>
        <taxon>Gnathifera</taxon>
        <taxon>Rotifera</taxon>
        <taxon>Eurotatoria</taxon>
        <taxon>Monogononta</taxon>
        <taxon>Pseudotrocha</taxon>
        <taxon>Ploima</taxon>
        <taxon>Brachionidae</taxon>
        <taxon>Brachionus</taxon>
    </lineage>
</organism>
<keyword evidence="4" id="KW-0378">Hydrolase</keyword>
<dbReference type="GO" id="GO:0016485">
    <property type="term" value="P:protein processing"/>
    <property type="evidence" value="ECO:0007669"/>
    <property type="project" value="TreeGrafter"/>
</dbReference>
<keyword evidence="7" id="KW-0472">Membrane</keyword>
<dbReference type="PANTHER" id="PTHR11733:SF133">
    <property type="entry name" value="PHOSPHATE-REGULATING NEUTRAL ENDOPEPTIDASE PHEX"/>
    <property type="match status" value="1"/>
</dbReference>
<dbReference type="EMBL" id="REGN01009591">
    <property type="protein sequence ID" value="RNA00835.1"/>
    <property type="molecule type" value="Genomic_DNA"/>
</dbReference>
<keyword evidence="5" id="KW-0862">Zinc</keyword>
<evidence type="ECO:0000256" key="2">
    <source>
        <dbReference type="ARBA" id="ARBA00022670"/>
    </source>
</evidence>
<evidence type="ECO:0000256" key="6">
    <source>
        <dbReference type="ARBA" id="ARBA00023049"/>
    </source>
</evidence>
<dbReference type="InterPro" id="IPR042089">
    <property type="entry name" value="Peptidase_M13_dom_2"/>
</dbReference>
<dbReference type="CDD" id="cd08662">
    <property type="entry name" value="M13"/>
    <property type="match status" value="1"/>
</dbReference>
<sequence>MPDTQIFSYKKLFTIVSGFAVLCVSIILLLGILLAADKKPEPESKVCTSKACISAANLILSNIDTSQDPCVDFNQFSCGNFIKSRRIPSDASSTDTFTDLRANLANALSDALEEEISEKDSEATKNAKIYYKSCLNEDFLEKDGFENMKNLINTELGGCSLTSSTYDAKNEDSFDKIVKFSKWGLKPLFDIFISSNPKKPNNYVIRLQQADWFLTRKTYEESNQTVIDAYKKLMKNIFGEFKPVQDDEINKIYDLESKFAKITLDSGERRNQTFKNFTISEFNTEYKGFDWTKLIIEKLFQDLTNVPVNENEPILVVDFSYLKSMLSFYEDAVQNNKEVLHNMLIWSFIKDRTGFLPKKFRDFQLEFDKVYSGTTSSIPRARACASAIADRMPYAVGRLYVEKNFDENSKKAASEMIENIRKEFKIMLDENDWMDQQSKNAAKEKADLIDTKIGYPDYTYNKTYLDNLYEKFVFTESNYLQNYLKTVQNNYQYSLSQLRKERDRKDWITGPAIVNAFYSSTNNQISFPAGILQAPFYDSNFPNYLNYGGIGSVIGHEITHGFDDQGRRYDKNGVYFSDEEPGLWSEQTIGNYKQKAECIVNQYNNYVSKQVNENLNGFQTQGENIADNGGVKESFRAYTRWAEKNGPELLLPGLSYNQEQLFFINYAQVWCLKIRDQALRKRIETGVHSPGEFRVRGPTSNLEFFAKAFNCPSNSGNNPQNKCSVW</sequence>
<dbReference type="GO" id="GO:0004222">
    <property type="term" value="F:metalloendopeptidase activity"/>
    <property type="evidence" value="ECO:0007669"/>
    <property type="project" value="InterPro"/>
</dbReference>
<dbReference type="AlphaFoldDB" id="A0A3M7PQ11"/>
<dbReference type="PROSITE" id="PS51885">
    <property type="entry name" value="NEPRILYSIN"/>
    <property type="match status" value="1"/>
</dbReference>
<dbReference type="Pfam" id="PF05649">
    <property type="entry name" value="Peptidase_M13_N"/>
    <property type="match status" value="1"/>
</dbReference>